<proteinExistence type="predicted"/>
<dbReference type="Proteomes" id="UP001165368">
    <property type="component" value="Unassembled WGS sequence"/>
</dbReference>
<name>A0ABS9L4B6_9MICC</name>
<dbReference type="InterPro" id="IPR041527">
    <property type="entry name" value="YhcG_N"/>
</dbReference>
<dbReference type="EMBL" id="JAKLTQ010000002">
    <property type="protein sequence ID" value="MCG2621408.1"/>
    <property type="molecule type" value="Genomic_DNA"/>
</dbReference>
<evidence type="ECO:0000313" key="3">
    <source>
        <dbReference type="Proteomes" id="UP001165368"/>
    </source>
</evidence>
<gene>
    <name evidence="2" type="ORF">LVY72_05695</name>
</gene>
<comment type="caution">
    <text evidence="2">The sequence shown here is derived from an EMBL/GenBank/DDBJ whole genome shotgun (WGS) entry which is preliminary data.</text>
</comment>
<feature type="domain" description="YhcG N-terminal" evidence="1">
    <location>
        <begin position="2"/>
        <end position="48"/>
    </location>
</feature>
<organism evidence="2 3">
    <name type="scientific">Arthrobacter hankyongi</name>
    <dbReference type="NCBI Taxonomy" id="2904801"/>
    <lineage>
        <taxon>Bacteria</taxon>
        <taxon>Bacillati</taxon>
        <taxon>Actinomycetota</taxon>
        <taxon>Actinomycetes</taxon>
        <taxon>Micrococcales</taxon>
        <taxon>Micrococcaceae</taxon>
        <taxon>Arthrobacter</taxon>
    </lineage>
</organism>
<evidence type="ECO:0000313" key="2">
    <source>
        <dbReference type="EMBL" id="MCG2621408.1"/>
    </source>
</evidence>
<reference evidence="2" key="1">
    <citation type="submission" date="2022-01" db="EMBL/GenBank/DDBJ databases">
        <authorList>
            <person name="Jo J.-H."/>
            <person name="Im W.-T."/>
        </authorList>
    </citation>
    <scope>NUCLEOTIDE SEQUENCE</scope>
    <source>
        <strain evidence="2">I2-34</strain>
    </source>
</reference>
<keyword evidence="3" id="KW-1185">Reference proteome</keyword>
<dbReference type="Pfam" id="PF17761">
    <property type="entry name" value="DUF1016_N"/>
    <property type="match status" value="1"/>
</dbReference>
<accession>A0ABS9L4B6</accession>
<protein>
    <submittedName>
        <fullName evidence="2">DUF1016 N-terminal domain-containing protein</fullName>
    </submittedName>
</protein>
<evidence type="ECO:0000259" key="1">
    <source>
        <dbReference type="Pfam" id="PF17761"/>
    </source>
</evidence>
<sequence>MNRELIATNWAIGRAILERQNHEGWGTRVIDRLAADLKNAFPAPKDFHPEISSTCGHLPKHGRTSQLCNALHNCLGAITLH</sequence>